<evidence type="ECO:0000313" key="1">
    <source>
        <dbReference type="EMBL" id="RCJ21838.1"/>
    </source>
</evidence>
<proteinExistence type="predicted"/>
<dbReference type="EMBL" id="LXQD01000328">
    <property type="protein sequence ID" value="RCJ21838.1"/>
    <property type="molecule type" value="Genomic_DNA"/>
</dbReference>
<reference evidence="1" key="1">
    <citation type="submission" date="2016-04" db="EMBL/GenBank/DDBJ databases">
        <authorList>
            <person name="Tabuchi Yagui T.R."/>
        </authorList>
    </citation>
    <scope>NUCLEOTIDE SEQUENCE [LARGE SCALE GENOMIC DNA]</scope>
    <source>
        <strain evidence="1">NIES-26</strain>
    </source>
</reference>
<protein>
    <submittedName>
        <fullName evidence="1">Uncharacterized protein</fullName>
    </submittedName>
</protein>
<organism evidence="1 2">
    <name type="scientific">Nostoc minutum NIES-26</name>
    <dbReference type="NCBI Taxonomy" id="1844469"/>
    <lineage>
        <taxon>Bacteria</taxon>
        <taxon>Bacillati</taxon>
        <taxon>Cyanobacteriota</taxon>
        <taxon>Cyanophyceae</taxon>
        <taxon>Nostocales</taxon>
        <taxon>Nostocaceae</taxon>
        <taxon>Nostoc</taxon>
    </lineage>
</organism>
<sequence>MSQKSNITSIAIPESSDNHQVVDLTNLQYDIAALAEYEGMLTKLQKQRIRYNLQCEYEQGIQELSWLVERINTLSAQLETEMFKFKQIAVKTNKAYWAIQQPPNFSNKENLKLNYRIPHSIWQIHSSVIPIVSQRDGVFFLTTKTVDLFLQSQEINPEKLAKESQKRRQSLESWLLKMHEL</sequence>
<dbReference type="AlphaFoldDB" id="A0A367QCC9"/>
<evidence type="ECO:0000313" key="2">
    <source>
        <dbReference type="Proteomes" id="UP000252107"/>
    </source>
</evidence>
<gene>
    <name evidence="1" type="ORF">A6770_04170</name>
</gene>
<accession>A0A367QCC9</accession>
<comment type="caution">
    <text evidence="1">The sequence shown here is derived from an EMBL/GenBank/DDBJ whole genome shotgun (WGS) entry which is preliminary data.</text>
</comment>
<name>A0A367QCC9_9NOSO</name>
<keyword evidence="2" id="KW-1185">Reference proteome</keyword>
<dbReference type="Proteomes" id="UP000252107">
    <property type="component" value="Unassembled WGS sequence"/>
</dbReference>